<evidence type="ECO:0000256" key="2">
    <source>
        <dbReference type="ARBA" id="ARBA00023157"/>
    </source>
</evidence>
<dbReference type="GO" id="GO:0006952">
    <property type="term" value="P:defense response"/>
    <property type="evidence" value="ECO:0007669"/>
    <property type="project" value="InterPro"/>
</dbReference>
<keyword evidence="3" id="KW-0732">Signal</keyword>
<dbReference type="VEuPathDB" id="FungiDB:TRICI_003996"/>
<evidence type="ECO:0000256" key="1">
    <source>
        <dbReference type="ARBA" id="ARBA00007085"/>
    </source>
</evidence>
<evidence type="ECO:0000313" key="6">
    <source>
        <dbReference type="Proteomes" id="UP000761534"/>
    </source>
</evidence>
<name>A0A642V8I6_9ASCO</name>
<evidence type="ECO:0000256" key="3">
    <source>
        <dbReference type="SAM" id="SignalP"/>
    </source>
</evidence>
<dbReference type="Proteomes" id="UP000761534">
    <property type="component" value="Unassembled WGS sequence"/>
</dbReference>
<dbReference type="AlphaFoldDB" id="A0A642V8I6"/>
<dbReference type="InterPro" id="IPR036574">
    <property type="entry name" value="Scorpion_toxin-like_sf"/>
</dbReference>
<gene>
    <name evidence="5" type="ORF">TRICI_003996</name>
</gene>
<protein>
    <recommendedName>
        <fullName evidence="4">Invertebrate defensins family profile domain-containing protein</fullName>
    </recommendedName>
</protein>
<accession>A0A642V8I6</accession>
<comment type="similarity">
    <text evidence="1">Belongs to the invertebrate defensin family.</text>
</comment>
<feature type="chain" id="PRO_5024786794" description="Invertebrate defensins family profile domain-containing protein" evidence="3">
    <location>
        <begin position="17"/>
        <end position="67"/>
    </location>
</feature>
<dbReference type="Gene3D" id="3.30.30.10">
    <property type="entry name" value="Knottin, scorpion toxin-like"/>
    <property type="match status" value="1"/>
</dbReference>
<keyword evidence="2" id="KW-1015">Disulfide bond</keyword>
<dbReference type="Pfam" id="PF01097">
    <property type="entry name" value="Defensin_2"/>
    <property type="match status" value="1"/>
</dbReference>
<dbReference type="SUPFAM" id="SSF57095">
    <property type="entry name" value="Scorpion toxin-like"/>
    <property type="match status" value="1"/>
</dbReference>
<sequence>MQFAKALILFAAAVMAAPNAQPEAESLGKRGFGCPFDQGECHDHCVSIGKRAGYCDGAVKQTCTCTD</sequence>
<proteinExistence type="inferred from homology"/>
<organism evidence="5 6">
    <name type="scientific">Trichomonascus ciferrii</name>
    <dbReference type="NCBI Taxonomy" id="44093"/>
    <lineage>
        <taxon>Eukaryota</taxon>
        <taxon>Fungi</taxon>
        <taxon>Dikarya</taxon>
        <taxon>Ascomycota</taxon>
        <taxon>Saccharomycotina</taxon>
        <taxon>Dipodascomycetes</taxon>
        <taxon>Dipodascales</taxon>
        <taxon>Trichomonascaceae</taxon>
        <taxon>Trichomonascus</taxon>
        <taxon>Trichomonascus ciferrii complex</taxon>
    </lineage>
</organism>
<dbReference type="OrthoDB" id="4173831at2759"/>
<dbReference type="InterPro" id="IPR001542">
    <property type="entry name" value="Defensin_invertebrate/fungal"/>
</dbReference>
<dbReference type="PROSITE" id="PS51378">
    <property type="entry name" value="INVERT_DEFENSINS"/>
    <property type="match status" value="1"/>
</dbReference>
<evidence type="ECO:0000313" key="5">
    <source>
        <dbReference type="EMBL" id="KAA8910985.1"/>
    </source>
</evidence>
<keyword evidence="6" id="KW-1185">Reference proteome</keyword>
<feature type="signal peptide" evidence="3">
    <location>
        <begin position="1"/>
        <end position="16"/>
    </location>
</feature>
<feature type="domain" description="Invertebrate defensins family profile" evidence="4">
    <location>
        <begin position="31"/>
        <end position="67"/>
    </location>
</feature>
<reference evidence="5" key="1">
    <citation type="journal article" date="2019" name="G3 (Bethesda)">
        <title>Genome Assemblies of Two Rare Opportunistic Yeast Pathogens: Diutina rugosa (syn. Candida rugosa) and Trichomonascus ciferrii (syn. Candida ciferrii).</title>
        <authorList>
            <person name="Mixao V."/>
            <person name="Saus E."/>
            <person name="Hansen A.P."/>
            <person name="Lass-Florl C."/>
            <person name="Gabaldon T."/>
        </authorList>
    </citation>
    <scope>NUCLEOTIDE SEQUENCE</scope>
    <source>
        <strain evidence="5">CBS 4856</strain>
    </source>
</reference>
<dbReference type="EMBL" id="SWFS01000296">
    <property type="protein sequence ID" value="KAA8910985.1"/>
    <property type="molecule type" value="Genomic_DNA"/>
</dbReference>
<comment type="caution">
    <text evidence="5">The sequence shown here is derived from an EMBL/GenBank/DDBJ whole genome shotgun (WGS) entry which is preliminary data.</text>
</comment>
<evidence type="ECO:0000259" key="4">
    <source>
        <dbReference type="PROSITE" id="PS51378"/>
    </source>
</evidence>